<reference evidence="2 3" key="1">
    <citation type="submission" date="2012-11" db="EMBL/GenBank/DDBJ databases">
        <title>Whole genome sequence of Gluconacetobacter europaeus NBRC3261.</title>
        <authorList>
            <person name="Azuma Y."/>
            <person name="Higashiura N."/>
            <person name="Hirakawa H."/>
            <person name="Matsushita K."/>
        </authorList>
    </citation>
    <scope>NUCLEOTIDE SEQUENCE [LARGE SCALE GENOMIC DNA]</scope>
    <source>
        <strain evidence="2 3">NBRC 3261</strain>
    </source>
</reference>
<proteinExistence type="predicted"/>
<evidence type="ECO:0000256" key="1">
    <source>
        <dbReference type="SAM" id="Phobius"/>
    </source>
</evidence>
<organism evidence="2 3">
    <name type="scientific">Komagataeibacter europaeus NBRC 3261</name>
    <dbReference type="NCBI Taxonomy" id="1234669"/>
    <lineage>
        <taxon>Bacteria</taxon>
        <taxon>Pseudomonadati</taxon>
        <taxon>Pseudomonadota</taxon>
        <taxon>Alphaproteobacteria</taxon>
        <taxon>Acetobacterales</taxon>
        <taxon>Acetobacteraceae</taxon>
        <taxon>Komagataeibacter</taxon>
    </lineage>
</organism>
<dbReference type="EMBL" id="BANI01000104">
    <property type="protein sequence ID" value="GAN96871.1"/>
    <property type="molecule type" value="Genomic_DNA"/>
</dbReference>
<feature type="transmembrane region" description="Helical" evidence="1">
    <location>
        <begin position="75"/>
        <end position="96"/>
    </location>
</feature>
<keyword evidence="1" id="KW-0812">Transmembrane</keyword>
<dbReference type="RefSeq" id="WP_003631168.1">
    <property type="nucleotide sequence ID" value="NZ_BANI01000104.1"/>
</dbReference>
<evidence type="ECO:0000313" key="3">
    <source>
        <dbReference type="Proteomes" id="UP000032675"/>
    </source>
</evidence>
<keyword evidence="1" id="KW-0472">Membrane</keyword>
<sequence length="178" mass="19504">MTDERELDDGLAAFDQLGREMAETNRLLRAVRSDQATRNQQEHALSAEMQTALRQATGASQKALQASQTEIRSNLLWTGLTSLLIALAGCGAGYYLGHQSGWEQGHAEGYQKARNQEAAANWANTPSGQRAYGLDQLGSLDMLALCRGDGWTMERQKGRTVCFPKLDAKGNLSGWYIP</sequence>
<evidence type="ECO:0000313" key="2">
    <source>
        <dbReference type="EMBL" id="GAN96871.1"/>
    </source>
</evidence>
<accession>A0A0D6Q281</accession>
<keyword evidence="1" id="KW-1133">Transmembrane helix</keyword>
<dbReference type="AlphaFoldDB" id="A0A0D6Q281"/>
<dbReference type="Proteomes" id="UP000032675">
    <property type="component" value="Unassembled WGS sequence"/>
</dbReference>
<comment type="caution">
    <text evidence="2">The sequence shown here is derived from an EMBL/GenBank/DDBJ whole genome shotgun (WGS) entry which is preliminary data.</text>
</comment>
<gene>
    <name evidence="2" type="ORF">Geu3261_0119_005</name>
</gene>
<protein>
    <submittedName>
        <fullName evidence="2">Plasmid replication protein</fullName>
    </submittedName>
</protein>
<name>A0A0D6Q281_KOMEU</name>